<dbReference type="EMBL" id="JABBWE010000063">
    <property type="protein sequence ID" value="KAG1788970.1"/>
    <property type="molecule type" value="Genomic_DNA"/>
</dbReference>
<keyword evidence="3" id="KW-1185">Reference proteome</keyword>
<feature type="region of interest" description="Disordered" evidence="1">
    <location>
        <begin position="1"/>
        <end position="23"/>
    </location>
</feature>
<dbReference type="AlphaFoldDB" id="A0A9P7AGP6"/>
<gene>
    <name evidence="2" type="ORF">HD556DRAFT_1447443</name>
</gene>
<evidence type="ECO:0000256" key="1">
    <source>
        <dbReference type="SAM" id="MobiDB-lite"/>
    </source>
</evidence>
<dbReference type="Proteomes" id="UP000719766">
    <property type="component" value="Unassembled WGS sequence"/>
</dbReference>
<reference evidence="2" key="1">
    <citation type="journal article" date="2020" name="New Phytol.">
        <title>Comparative genomics reveals dynamic genome evolution in host specialist ectomycorrhizal fungi.</title>
        <authorList>
            <person name="Lofgren L.A."/>
            <person name="Nguyen N.H."/>
            <person name="Vilgalys R."/>
            <person name="Ruytinx J."/>
            <person name="Liao H.L."/>
            <person name="Branco S."/>
            <person name="Kuo A."/>
            <person name="LaButti K."/>
            <person name="Lipzen A."/>
            <person name="Andreopoulos W."/>
            <person name="Pangilinan J."/>
            <person name="Riley R."/>
            <person name="Hundley H."/>
            <person name="Na H."/>
            <person name="Barry K."/>
            <person name="Grigoriev I.V."/>
            <person name="Stajich J.E."/>
            <person name="Kennedy P.G."/>
        </authorList>
    </citation>
    <scope>NUCLEOTIDE SEQUENCE</scope>
    <source>
        <strain evidence="2">S12</strain>
    </source>
</reference>
<name>A0A9P7AGP6_9AGAM</name>
<accession>A0A9P7AGP6</accession>
<protein>
    <submittedName>
        <fullName evidence="2">Uncharacterized protein</fullName>
    </submittedName>
</protein>
<dbReference type="GeneID" id="64601031"/>
<sequence>MARPSIYKTEEAKQSAARERHRRHYAKNRDNILKRRRELRITKPSQEILEIQKALAEVLGYDEDDTTTSEIETSDDENDKLSDLPGCLLALKEIKDEMLELVREPCAFTETILLWYVKSLPDDGYGKGDPSIIETAKAKVEGLLRRATPVHDLIKDSCGVSDQSRAAESVSRYLSTALAYLDDIQYFLDIEGISELTVAHSMGELMYQKGIRL</sequence>
<evidence type="ECO:0000313" key="2">
    <source>
        <dbReference type="EMBL" id="KAG1788970.1"/>
    </source>
</evidence>
<organism evidence="2 3">
    <name type="scientific">Suillus plorans</name>
    <dbReference type="NCBI Taxonomy" id="116603"/>
    <lineage>
        <taxon>Eukaryota</taxon>
        <taxon>Fungi</taxon>
        <taxon>Dikarya</taxon>
        <taxon>Basidiomycota</taxon>
        <taxon>Agaricomycotina</taxon>
        <taxon>Agaricomycetes</taxon>
        <taxon>Agaricomycetidae</taxon>
        <taxon>Boletales</taxon>
        <taxon>Suillineae</taxon>
        <taxon>Suillaceae</taxon>
        <taxon>Suillus</taxon>
    </lineage>
</organism>
<proteinExistence type="predicted"/>
<dbReference type="RefSeq" id="XP_041156117.1">
    <property type="nucleotide sequence ID" value="XM_041307267.1"/>
</dbReference>
<comment type="caution">
    <text evidence="2">The sequence shown here is derived from an EMBL/GenBank/DDBJ whole genome shotgun (WGS) entry which is preliminary data.</text>
</comment>
<feature type="compositionally biased region" description="Basic and acidic residues" evidence="1">
    <location>
        <begin position="8"/>
        <end position="18"/>
    </location>
</feature>
<evidence type="ECO:0000313" key="3">
    <source>
        <dbReference type="Proteomes" id="UP000719766"/>
    </source>
</evidence>
<dbReference type="OrthoDB" id="2655868at2759"/>